<dbReference type="InterPro" id="IPR000649">
    <property type="entry name" value="IF-2B-related"/>
</dbReference>
<evidence type="ECO:0000313" key="11">
    <source>
        <dbReference type="EnsemblMetazoa" id="HelroP188412"/>
    </source>
</evidence>
<evidence type="ECO:0000256" key="4">
    <source>
        <dbReference type="ARBA" id="ARBA00022540"/>
    </source>
</evidence>
<dbReference type="GO" id="GO:0005851">
    <property type="term" value="C:eukaryotic translation initiation factor 2B complex"/>
    <property type="evidence" value="ECO:0000318"/>
    <property type="project" value="GO_Central"/>
</dbReference>
<keyword evidence="4" id="KW-0396">Initiation factor</keyword>
<dbReference type="GO" id="GO:0005829">
    <property type="term" value="C:cytosol"/>
    <property type="evidence" value="ECO:0007669"/>
    <property type="project" value="UniProtKB-SubCell"/>
</dbReference>
<keyword evidence="3" id="KW-0963">Cytoplasm</keyword>
<dbReference type="eggNOG" id="KOG1465">
    <property type="taxonomic scope" value="Eukaryota"/>
</dbReference>
<evidence type="ECO:0000256" key="5">
    <source>
        <dbReference type="ARBA" id="ARBA00022917"/>
    </source>
</evidence>
<dbReference type="Proteomes" id="UP000015101">
    <property type="component" value="Unassembled WGS sequence"/>
</dbReference>
<evidence type="ECO:0000256" key="3">
    <source>
        <dbReference type="ARBA" id="ARBA00022490"/>
    </source>
</evidence>
<comment type="subunit">
    <text evidence="8">Component of the translation initiation factor 2B (eIF2B) complex which is a heterodecamer of two sets of five different subunits: alpha, beta, gamma, delta and epsilon. Subunits alpha, beta and delta comprise a regulatory subcomplex and subunits epsilon and gamma comprise a catalytic subcomplex. Within the complex, the hexameric regulatory complex resides at the center, with the two heterodimeric catalytic subcomplexes bound on opposite sides.</text>
</comment>
<dbReference type="GeneID" id="20210885"/>
<comment type="similarity">
    <text evidence="2 9">Belongs to the eIF-2B alpha/beta/delta subunits family.</text>
</comment>
<dbReference type="OrthoDB" id="269919at2759"/>
<dbReference type="Pfam" id="PF01008">
    <property type="entry name" value="IF-2B"/>
    <property type="match status" value="1"/>
</dbReference>
<dbReference type="GO" id="GO:0006413">
    <property type="term" value="P:translational initiation"/>
    <property type="evidence" value="ECO:0000318"/>
    <property type="project" value="GO_Central"/>
</dbReference>
<dbReference type="AlphaFoldDB" id="T1FPY8"/>
<name>T1FPY8_HELRO</name>
<dbReference type="Gene3D" id="3.40.50.10470">
    <property type="entry name" value="Translation initiation factor eif-2b, domain 2"/>
    <property type="match status" value="1"/>
</dbReference>
<dbReference type="KEGG" id="hro:HELRODRAFT_188412"/>
<reference evidence="10 12" key="2">
    <citation type="journal article" date="2013" name="Nature">
        <title>Insights into bilaterian evolution from three spiralian genomes.</title>
        <authorList>
            <person name="Simakov O."/>
            <person name="Marletaz F."/>
            <person name="Cho S.J."/>
            <person name="Edsinger-Gonzales E."/>
            <person name="Havlak P."/>
            <person name="Hellsten U."/>
            <person name="Kuo D.H."/>
            <person name="Larsson T."/>
            <person name="Lv J."/>
            <person name="Arendt D."/>
            <person name="Savage R."/>
            <person name="Osoegawa K."/>
            <person name="de Jong P."/>
            <person name="Grimwood J."/>
            <person name="Chapman J.A."/>
            <person name="Shapiro H."/>
            <person name="Aerts A."/>
            <person name="Otillar R.P."/>
            <person name="Terry A.Y."/>
            <person name="Boore J.L."/>
            <person name="Grigoriev I.V."/>
            <person name="Lindberg D.R."/>
            <person name="Seaver E.C."/>
            <person name="Weisblat D.A."/>
            <person name="Putnam N.H."/>
            <person name="Rokhsar D.S."/>
        </authorList>
    </citation>
    <scope>NUCLEOTIDE SEQUENCE</scope>
</reference>
<reference evidence="12" key="1">
    <citation type="submission" date="2012-12" db="EMBL/GenBank/DDBJ databases">
        <authorList>
            <person name="Hellsten U."/>
            <person name="Grimwood J."/>
            <person name="Chapman J.A."/>
            <person name="Shapiro H."/>
            <person name="Aerts A."/>
            <person name="Otillar R.P."/>
            <person name="Terry A.Y."/>
            <person name="Boore J.L."/>
            <person name="Simakov O."/>
            <person name="Marletaz F."/>
            <person name="Cho S.-J."/>
            <person name="Edsinger-Gonzales E."/>
            <person name="Havlak P."/>
            <person name="Kuo D.-H."/>
            <person name="Larsson T."/>
            <person name="Lv J."/>
            <person name="Arendt D."/>
            <person name="Savage R."/>
            <person name="Osoegawa K."/>
            <person name="de Jong P."/>
            <person name="Lindberg D.R."/>
            <person name="Seaver E.C."/>
            <person name="Weisblat D.A."/>
            <person name="Putnam N.H."/>
            <person name="Grigoriev I.V."/>
            <person name="Rokhsar D.S."/>
        </authorList>
    </citation>
    <scope>NUCLEOTIDE SEQUENCE</scope>
</reference>
<evidence type="ECO:0000256" key="2">
    <source>
        <dbReference type="ARBA" id="ARBA00007251"/>
    </source>
</evidence>
<dbReference type="RefSeq" id="XP_009015966.1">
    <property type="nucleotide sequence ID" value="XM_009017718.1"/>
</dbReference>
<dbReference type="GO" id="GO:0003743">
    <property type="term" value="F:translation initiation factor activity"/>
    <property type="evidence" value="ECO:0000318"/>
    <property type="project" value="GO_Central"/>
</dbReference>
<dbReference type="InParanoid" id="T1FPY8"/>
<dbReference type="FunCoup" id="T1FPY8">
    <property type="interactions" value="798"/>
</dbReference>
<proteinExistence type="inferred from homology"/>
<dbReference type="SUPFAM" id="SSF100950">
    <property type="entry name" value="NagB/RpiA/CoA transferase-like"/>
    <property type="match status" value="1"/>
</dbReference>
<dbReference type="CTD" id="20210885"/>
<dbReference type="EnsemblMetazoa" id="HelroT188412">
    <property type="protein sequence ID" value="HelroP188412"/>
    <property type="gene ID" value="HelroG188412"/>
</dbReference>
<accession>T1FPY8</accession>
<evidence type="ECO:0000256" key="1">
    <source>
        <dbReference type="ARBA" id="ARBA00004514"/>
    </source>
</evidence>
<evidence type="ECO:0000256" key="9">
    <source>
        <dbReference type="RuleBase" id="RU003814"/>
    </source>
</evidence>
<keyword evidence="12" id="KW-1185">Reference proteome</keyword>
<gene>
    <name evidence="11" type="primary">20210885</name>
    <name evidence="10" type="ORF">HELRODRAFT_188412</name>
</gene>
<reference evidence="11" key="3">
    <citation type="submission" date="2015-06" db="UniProtKB">
        <authorList>
            <consortium name="EnsemblMetazoa"/>
        </authorList>
    </citation>
    <scope>IDENTIFICATION</scope>
</reference>
<evidence type="ECO:0000256" key="7">
    <source>
        <dbReference type="ARBA" id="ARBA00044228"/>
    </source>
</evidence>
<evidence type="ECO:0000313" key="10">
    <source>
        <dbReference type="EMBL" id="ESO06598.1"/>
    </source>
</evidence>
<dbReference type="InterPro" id="IPR037171">
    <property type="entry name" value="NagB/RpiA_transferase-like"/>
</dbReference>
<dbReference type="InterPro" id="IPR042529">
    <property type="entry name" value="IF_2B-like_C"/>
</dbReference>
<dbReference type="InterPro" id="IPR051855">
    <property type="entry name" value="eIF2B_beta_subunit"/>
</dbReference>
<protein>
    <recommendedName>
        <fullName evidence="6">Translation initiation factor eIF2B subunit beta</fullName>
    </recommendedName>
    <alternativeName>
        <fullName evidence="7">eIF2B GDP-GTP exchange factor subunit beta</fullName>
    </alternativeName>
</protein>
<keyword evidence="5" id="KW-0648">Protein biosynthesis</keyword>
<dbReference type="HOGENOM" id="CLU_016218_4_3_1"/>
<evidence type="ECO:0000313" key="12">
    <source>
        <dbReference type="Proteomes" id="UP000015101"/>
    </source>
</evidence>
<sequence length="335" mass="37695">MACASESDSDFDEVKNPRVRKFIEDLKFFNVIGSYNLATQTCALLKELISEEPWSTTDDIKSNLKEISVQIAEAFPKETCFTHVFNRFFKLFHDEISKGIKDLKLNTLEIVQEMTDDIEASRDNIAKHALEIIRPLEMIMTMGRSKTVEMFLKAAAKERDFHVMVLESSASKKQGREMAAALASHDIPTTLIKDGSMHAIMSTVTKVIVGAHTITSNGGIKGLIMSLSLAQVASFENKPFIVVAPSFKLSEKHFLCFDQIQSNIFLSPYETLPADDPLWRLNPKIINNHVFDFVPPEFITLIMTNLGPSIPSQLYRLVNEVYNHDSTDVSVAKMK</sequence>
<dbReference type="EMBL" id="KB096324">
    <property type="protein sequence ID" value="ESO06598.1"/>
    <property type="molecule type" value="Genomic_DNA"/>
</dbReference>
<dbReference type="PANTHER" id="PTHR45859:SF1">
    <property type="entry name" value="TRANSLATION INITIATION FACTOR EIF-2B SUBUNIT BETA"/>
    <property type="match status" value="1"/>
</dbReference>
<dbReference type="OMA" id="RECIASQ"/>
<dbReference type="EMBL" id="AMQM01000654">
    <property type="status" value="NOT_ANNOTATED_CDS"/>
    <property type="molecule type" value="Genomic_DNA"/>
</dbReference>
<evidence type="ECO:0000256" key="6">
    <source>
        <dbReference type="ARBA" id="ARBA00044122"/>
    </source>
</evidence>
<dbReference type="STRING" id="6412.T1FPY8"/>
<comment type="subcellular location">
    <subcellularLocation>
        <location evidence="1">Cytoplasm</location>
        <location evidence="1">Cytosol</location>
    </subcellularLocation>
</comment>
<dbReference type="PANTHER" id="PTHR45859">
    <property type="entry name" value="TRANSLATION INITIATION FACTOR EIF-2B SUBUNIT BETA"/>
    <property type="match status" value="1"/>
</dbReference>
<organism evidence="11 12">
    <name type="scientific">Helobdella robusta</name>
    <name type="common">Californian leech</name>
    <dbReference type="NCBI Taxonomy" id="6412"/>
    <lineage>
        <taxon>Eukaryota</taxon>
        <taxon>Metazoa</taxon>
        <taxon>Spiralia</taxon>
        <taxon>Lophotrochozoa</taxon>
        <taxon>Annelida</taxon>
        <taxon>Clitellata</taxon>
        <taxon>Hirudinea</taxon>
        <taxon>Rhynchobdellida</taxon>
        <taxon>Glossiphoniidae</taxon>
        <taxon>Helobdella</taxon>
    </lineage>
</organism>
<evidence type="ECO:0000256" key="8">
    <source>
        <dbReference type="ARBA" id="ARBA00046432"/>
    </source>
</evidence>